<keyword evidence="4" id="KW-0863">Zinc-finger</keyword>
<dbReference type="InterPro" id="IPR013498">
    <property type="entry name" value="Topo_IA_Znf"/>
</dbReference>
<dbReference type="NCBIfam" id="TIGR01051">
    <property type="entry name" value="topA_bact"/>
    <property type="match status" value="1"/>
</dbReference>
<feature type="site" description="Interaction with DNA" evidence="10">
    <location>
        <position position="142"/>
    </location>
</feature>
<dbReference type="Gene3D" id="2.70.20.10">
    <property type="entry name" value="Topoisomerase I, domain 3"/>
    <property type="match status" value="1"/>
</dbReference>
<evidence type="ECO:0000256" key="10">
    <source>
        <dbReference type="HAMAP-Rule" id="MF_00952"/>
    </source>
</evidence>
<evidence type="ECO:0000313" key="14">
    <source>
        <dbReference type="EMBL" id="GAA0581749.1"/>
    </source>
</evidence>
<accession>A0ABN1F3Z0</accession>
<dbReference type="InterPro" id="IPR005733">
    <property type="entry name" value="TopoI_bac-type"/>
</dbReference>
<comment type="similarity">
    <text evidence="2 10">Belongs to the type IA topoisomerase family.</text>
</comment>
<dbReference type="InterPro" id="IPR023405">
    <property type="entry name" value="Topo_IA_core_domain"/>
</dbReference>
<dbReference type="InterPro" id="IPR013824">
    <property type="entry name" value="Topo_IA_cen_sub1"/>
</dbReference>
<feature type="site" description="Interaction with DNA" evidence="10">
    <location>
        <position position="514"/>
    </location>
</feature>
<dbReference type="InterPro" id="IPR013825">
    <property type="entry name" value="Topo_IA_cen_sub2"/>
</dbReference>
<feature type="compositionally biased region" description="Low complexity" evidence="11">
    <location>
        <begin position="872"/>
        <end position="905"/>
    </location>
</feature>
<dbReference type="InterPro" id="IPR023406">
    <property type="entry name" value="Topo_IA_AS"/>
</dbReference>
<feature type="region of interest" description="Disordered" evidence="11">
    <location>
        <begin position="847"/>
        <end position="955"/>
    </location>
</feature>
<evidence type="ECO:0000259" key="13">
    <source>
        <dbReference type="PROSITE" id="PS52039"/>
    </source>
</evidence>
<feature type="region of interest" description="Disordered" evidence="11">
    <location>
        <begin position="657"/>
        <end position="680"/>
    </location>
</feature>
<keyword evidence="15" id="KW-1185">Reference proteome</keyword>
<evidence type="ECO:0000256" key="7">
    <source>
        <dbReference type="ARBA" id="ARBA00023029"/>
    </source>
</evidence>
<keyword evidence="5" id="KW-0862">Zinc</keyword>
<proteinExistence type="inferred from homology"/>
<feature type="site" description="Interaction with DNA" evidence="10">
    <location>
        <position position="32"/>
    </location>
</feature>
<dbReference type="InterPro" id="IPR025589">
    <property type="entry name" value="Toprim_C_rpt"/>
</dbReference>
<feature type="compositionally biased region" description="Basic and acidic residues" evidence="11">
    <location>
        <begin position="460"/>
        <end position="473"/>
    </location>
</feature>
<dbReference type="SMART" id="SM00437">
    <property type="entry name" value="TOP1Ac"/>
    <property type="match status" value="1"/>
</dbReference>
<dbReference type="InterPro" id="IPR006171">
    <property type="entry name" value="TOPRIM_dom"/>
</dbReference>
<evidence type="ECO:0000256" key="3">
    <source>
        <dbReference type="ARBA" id="ARBA00022723"/>
    </source>
</evidence>
<dbReference type="InterPro" id="IPR003601">
    <property type="entry name" value="Topo_IA_2"/>
</dbReference>
<keyword evidence="7 10" id="KW-0799">Topoisomerase</keyword>
<dbReference type="InterPro" id="IPR013497">
    <property type="entry name" value="Topo_IA_cen"/>
</dbReference>
<dbReference type="RefSeq" id="WP_343895153.1">
    <property type="nucleotide sequence ID" value="NZ_BAAAFZ010000024.1"/>
</dbReference>
<evidence type="ECO:0000256" key="4">
    <source>
        <dbReference type="ARBA" id="ARBA00022771"/>
    </source>
</evidence>
<dbReference type="Gene3D" id="1.10.460.10">
    <property type="entry name" value="Topoisomerase I, domain 2"/>
    <property type="match status" value="1"/>
</dbReference>
<dbReference type="Proteomes" id="UP001501588">
    <property type="component" value="Unassembled WGS sequence"/>
</dbReference>
<dbReference type="PROSITE" id="PS00396">
    <property type="entry name" value="TOPO_IA_1"/>
    <property type="match status" value="1"/>
</dbReference>
<dbReference type="EC" id="5.6.2.1" evidence="10"/>
<dbReference type="Pfam" id="PF01751">
    <property type="entry name" value="Toprim"/>
    <property type="match status" value="1"/>
</dbReference>
<feature type="compositionally biased region" description="Low complexity" evidence="11">
    <location>
        <begin position="917"/>
        <end position="955"/>
    </location>
</feature>
<dbReference type="Gene3D" id="3.40.50.140">
    <property type="match status" value="1"/>
</dbReference>
<gene>
    <name evidence="10 14" type="primary">topA</name>
    <name evidence="14" type="ORF">GCM10009416_20260</name>
</gene>
<evidence type="ECO:0000256" key="11">
    <source>
        <dbReference type="SAM" id="MobiDB-lite"/>
    </source>
</evidence>
<dbReference type="SMART" id="SM00436">
    <property type="entry name" value="TOP1Bc"/>
    <property type="match status" value="1"/>
</dbReference>
<dbReference type="PRINTS" id="PR00417">
    <property type="entry name" value="PRTPISMRASEI"/>
</dbReference>
<feature type="domain" description="Topo IA-type catalytic" evidence="13">
    <location>
        <begin position="132"/>
        <end position="582"/>
    </location>
</feature>
<dbReference type="InterPro" id="IPR000380">
    <property type="entry name" value="Topo_IA"/>
</dbReference>
<evidence type="ECO:0000256" key="5">
    <source>
        <dbReference type="ARBA" id="ARBA00022833"/>
    </source>
</evidence>
<keyword evidence="6" id="KW-0460">Magnesium</keyword>
<name>A0ABN1F3Z0_9PROT</name>
<dbReference type="HAMAP" id="MF_00952">
    <property type="entry name" value="Topoisom_1_prok"/>
    <property type="match status" value="1"/>
</dbReference>
<comment type="subunit">
    <text evidence="10">Monomer.</text>
</comment>
<comment type="catalytic activity">
    <reaction evidence="1 10">
        <text>ATP-independent breakage of single-stranded DNA, followed by passage and rejoining.</text>
        <dbReference type="EC" id="5.6.2.1"/>
    </reaction>
</comment>
<feature type="region of interest" description="Interaction with DNA" evidence="10">
    <location>
        <begin position="166"/>
        <end position="171"/>
    </location>
</feature>
<feature type="active site" description="O-(5'-phospho-DNA)-tyrosine intermediate" evidence="10">
    <location>
        <position position="304"/>
    </location>
</feature>
<dbReference type="PROSITE" id="PS50880">
    <property type="entry name" value="TOPRIM"/>
    <property type="match status" value="1"/>
</dbReference>
<dbReference type="InterPro" id="IPR013826">
    <property type="entry name" value="Topo_IA_cen_sub3"/>
</dbReference>
<comment type="caution">
    <text evidence="10">Lacks conserved residue(s) required for the propagation of feature annotation.</text>
</comment>
<dbReference type="InterPro" id="IPR028612">
    <property type="entry name" value="Topoisom_1_IA"/>
</dbReference>
<protein>
    <recommendedName>
        <fullName evidence="10">DNA topoisomerase 1</fullName>
        <ecNumber evidence="10">5.6.2.1</ecNumber>
    </recommendedName>
    <alternativeName>
        <fullName evidence="10">DNA topoisomerase I</fullName>
    </alternativeName>
</protein>
<dbReference type="PROSITE" id="PS52039">
    <property type="entry name" value="TOPO_IA_2"/>
    <property type="match status" value="1"/>
</dbReference>
<keyword evidence="3" id="KW-0479">Metal-binding</keyword>
<evidence type="ECO:0000313" key="15">
    <source>
        <dbReference type="Proteomes" id="UP001501588"/>
    </source>
</evidence>
<dbReference type="PANTHER" id="PTHR42785">
    <property type="entry name" value="DNA TOPOISOMERASE, TYPE IA, CORE"/>
    <property type="match status" value="1"/>
</dbReference>
<dbReference type="Gene3D" id="1.10.290.10">
    <property type="entry name" value="Topoisomerase I, domain 4"/>
    <property type="match status" value="1"/>
</dbReference>
<feature type="site" description="Interaction with DNA" evidence="10">
    <location>
        <position position="146"/>
    </location>
</feature>
<dbReference type="InterPro" id="IPR034149">
    <property type="entry name" value="TOPRIM_TopoI"/>
</dbReference>
<dbReference type="Pfam" id="PF01131">
    <property type="entry name" value="Topoisom_bac"/>
    <property type="match status" value="1"/>
</dbReference>
<dbReference type="EMBL" id="BAAAFZ010000024">
    <property type="protein sequence ID" value="GAA0581749.1"/>
    <property type="molecule type" value="Genomic_DNA"/>
</dbReference>
<evidence type="ECO:0000259" key="12">
    <source>
        <dbReference type="PROSITE" id="PS50880"/>
    </source>
</evidence>
<keyword evidence="8 10" id="KW-0238">DNA-binding</keyword>
<evidence type="ECO:0000256" key="9">
    <source>
        <dbReference type="ARBA" id="ARBA00023235"/>
    </source>
</evidence>
<organism evidence="14 15">
    <name type="scientific">Craurococcus roseus</name>
    <dbReference type="NCBI Taxonomy" id="77585"/>
    <lineage>
        <taxon>Bacteria</taxon>
        <taxon>Pseudomonadati</taxon>
        <taxon>Pseudomonadota</taxon>
        <taxon>Alphaproteobacteria</taxon>
        <taxon>Acetobacterales</taxon>
        <taxon>Acetobacteraceae</taxon>
        <taxon>Craurococcus</taxon>
    </lineage>
</organism>
<keyword evidence="9 10" id="KW-0413">Isomerase</keyword>
<reference evidence="14 15" key="1">
    <citation type="journal article" date="2019" name="Int. J. Syst. Evol. Microbiol.">
        <title>The Global Catalogue of Microorganisms (GCM) 10K type strain sequencing project: providing services to taxonomists for standard genome sequencing and annotation.</title>
        <authorList>
            <consortium name="The Broad Institute Genomics Platform"/>
            <consortium name="The Broad Institute Genome Sequencing Center for Infectious Disease"/>
            <person name="Wu L."/>
            <person name="Ma J."/>
        </authorList>
    </citation>
    <scope>NUCLEOTIDE SEQUENCE [LARGE SCALE GENOMIC DNA]</scope>
    <source>
        <strain evidence="14 15">JCM 9933</strain>
    </source>
</reference>
<comment type="function">
    <text evidence="10">Releases the supercoiling and torsional tension of DNA, which is introduced during the DNA replication and transcription, by transiently cleaving and rejoining one strand of the DNA duplex. Introduces a single-strand break via transesterification at a target site in duplex DNA. The scissile phosphodiester is attacked by the catalytic tyrosine of the enzyme, resulting in the formation of a DNA-(5'-phosphotyrosyl)-enzyme intermediate and the expulsion of a 3'-OH DNA strand. The free DNA strand then undergoes passage around the unbroken strand, thus removing DNA supercoils. Finally, in the religation step, the DNA 3'-OH attacks the covalent intermediate to expel the active-site tyrosine and restore the DNA phosphodiester backbone.</text>
</comment>
<evidence type="ECO:0000256" key="1">
    <source>
        <dbReference type="ARBA" id="ARBA00000213"/>
    </source>
</evidence>
<evidence type="ECO:0000256" key="8">
    <source>
        <dbReference type="ARBA" id="ARBA00023125"/>
    </source>
</evidence>
<dbReference type="SUPFAM" id="SSF57783">
    <property type="entry name" value="Zinc beta-ribbon"/>
    <property type="match status" value="1"/>
</dbReference>
<dbReference type="CDD" id="cd03363">
    <property type="entry name" value="TOPRIM_TopoIA_TopoI"/>
    <property type="match status" value="1"/>
</dbReference>
<feature type="region of interest" description="Disordered" evidence="11">
    <location>
        <begin position="439"/>
        <end position="483"/>
    </location>
</feature>
<evidence type="ECO:0000256" key="2">
    <source>
        <dbReference type="ARBA" id="ARBA00009446"/>
    </source>
</evidence>
<dbReference type="CDD" id="cd00186">
    <property type="entry name" value="TOP1Ac"/>
    <property type="match status" value="1"/>
</dbReference>
<dbReference type="PANTHER" id="PTHR42785:SF1">
    <property type="entry name" value="DNA TOPOISOMERASE"/>
    <property type="match status" value="1"/>
</dbReference>
<dbReference type="InterPro" id="IPR003602">
    <property type="entry name" value="Topo_IA_DNA-bd_dom"/>
</dbReference>
<feature type="site" description="Interaction with DNA" evidence="10">
    <location>
        <position position="143"/>
    </location>
</feature>
<comment type="caution">
    <text evidence="14">The sequence shown here is derived from an EMBL/GenBank/DDBJ whole genome shotgun (WGS) entry which is preliminary data.</text>
</comment>
<dbReference type="SMART" id="SM00493">
    <property type="entry name" value="TOPRIM"/>
    <property type="match status" value="1"/>
</dbReference>
<dbReference type="Gene3D" id="3.30.65.10">
    <property type="entry name" value="Bacterial Topoisomerase I, domain 1"/>
    <property type="match status" value="1"/>
</dbReference>
<sequence length="955" mass="104146">MPDVVVVESPAKAKTINKYLGRDFTVLASFGHVRDLPPKDGSVRPEEDFAMDWESEDRGERQVNEIARALRGARRLFLATDPDREGEAISWHVREMLARKGALKGVEVNRITFNEITKRAIQHAIAHPRDLDAPLIDAYMARRALDYLVGFTLSPVLWRKLPGSRSAGRVQSVALRLICEREAEIEAFRAREYWTVEGRFTTPQGAPFTARLTHLDGRKLEQFDLPDEASAMRAKAAVEAGEFSVLSVEKRRVRRNPPPPFTTSTLQQEASRKLGMGAQQTMRTAQQLYEGVDIEGDTVGLITYMRTDGVQMAREAVTAIRGHVGDAFGPDYVPAAPREYSSKAKNAQEAHEAIRPTDVRNTPERVARFLDDRQRRLYELVWKRAVASQMQSAELDQTAVDLADAAGRTRLRATGSVIAFDGFLKLYREDLDDSEADRRAGLLTGAKPGEDEDTRTLPPMREKDPLKRGEVSAHQHFTQPPPRYSEASLVKRMEELGIGRPSTYASILQVLQDRNYVTLEKRRFQPEDRGRLVTAFLVAFFERYVDTGFTAGLEEQLDDISGGRIAWREVMRQFWDDFSRAVGATKDLKISDVIDALDEELGPHFFPGRADGTDPRACPACAGGRLGLRLGRSGAFVGCSNYPECRYTRPLAVPGAEGENASTLNEGQRELGTDPATGQNVTLRRGPYGLYVQLGEGGTDEKGKPTKPRRASLTRDMAPETLDLDRALALLSLPRVVGRDPETGGEITAGIGRFGPYIRLGTAYQSLEPGDDVLTLGMNRAMDLLAKARAKVRPLGAHPQDGQPVEIRKGRFGPYAQHGNRVANLPRNVEMEEVTLDQAVQLLGEKGKELAPKGAKGRRGKAAAGKSGAGAAGKTNGAAAAEAAPAARKPPAAGKVAARKAAPAKPAREATGKSSSAKPAVRAAKPATTARPAAATRKPAATKAKATAARGKGKA</sequence>
<feature type="site" description="Interaction with DNA" evidence="10">
    <location>
        <position position="158"/>
    </location>
</feature>
<feature type="domain" description="Toprim" evidence="12">
    <location>
        <begin position="2"/>
        <end position="116"/>
    </location>
</feature>
<dbReference type="Pfam" id="PF13368">
    <property type="entry name" value="Toprim_C_rpt"/>
    <property type="match status" value="3"/>
</dbReference>
<evidence type="ECO:0000256" key="6">
    <source>
        <dbReference type="ARBA" id="ARBA00022842"/>
    </source>
</evidence>
<dbReference type="Pfam" id="PF01396">
    <property type="entry name" value="Zn_ribbon_Top1"/>
    <property type="match status" value="1"/>
</dbReference>
<dbReference type="SUPFAM" id="SSF56712">
    <property type="entry name" value="Prokaryotic type I DNA topoisomerase"/>
    <property type="match status" value="1"/>
</dbReference>
<feature type="site" description="Interaction with DNA" evidence="10">
    <location>
        <position position="306"/>
    </location>
</feature>